<dbReference type="Gene3D" id="3.40.630.10">
    <property type="entry name" value="Zn peptidases"/>
    <property type="match status" value="1"/>
</dbReference>
<dbReference type="GO" id="GO:0004180">
    <property type="term" value="F:carboxypeptidase activity"/>
    <property type="evidence" value="ECO:0007669"/>
    <property type="project" value="UniProtKB-KW"/>
</dbReference>
<dbReference type="OrthoDB" id="9776600at2"/>
<feature type="active site" evidence="3">
    <location>
        <position position="92"/>
    </location>
</feature>
<dbReference type="PANTHER" id="PTHR43808">
    <property type="entry name" value="ACETYLORNITHINE DEACETYLASE"/>
    <property type="match status" value="1"/>
</dbReference>
<keyword evidence="5" id="KW-0121">Carboxypeptidase</keyword>
<protein>
    <submittedName>
        <fullName evidence="5">Glutamate carboxypeptidase</fullName>
    </submittedName>
</protein>
<evidence type="ECO:0000259" key="4">
    <source>
        <dbReference type="Pfam" id="PF07687"/>
    </source>
</evidence>
<gene>
    <name evidence="5" type="ORF">C7450_102168</name>
</gene>
<accession>A0A2V3UDB4</accession>
<dbReference type="PANTHER" id="PTHR43808:SF9">
    <property type="entry name" value="BLL0789 PROTEIN"/>
    <property type="match status" value="1"/>
</dbReference>
<feature type="domain" description="Peptidase M20 dimerisation" evidence="4">
    <location>
        <begin position="187"/>
        <end position="287"/>
    </location>
</feature>
<dbReference type="SUPFAM" id="SSF53187">
    <property type="entry name" value="Zn-dependent exopeptidases"/>
    <property type="match status" value="1"/>
</dbReference>
<name>A0A2V3UDB4_9HYPH</name>
<dbReference type="InterPro" id="IPR050072">
    <property type="entry name" value="Peptidase_M20A"/>
</dbReference>
<dbReference type="SUPFAM" id="SSF55031">
    <property type="entry name" value="Bacterial exopeptidase dimerisation domain"/>
    <property type="match status" value="1"/>
</dbReference>
<evidence type="ECO:0000256" key="3">
    <source>
        <dbReference type="PIRSR" id="PIRSR037238-1"/>
    </source>
</evidence>
<organism evidence="5 6">
    <name type="scientific">Chelatococcus asaccharovorans</name>
    <dbReference type="NCBI Taxonomy" id="28210"/>
    <lineage>
        <taxon>Bacteria</taxon>
        <taxon>Pseudomonadati</taxon>
        <taxon>Pseudomonadota</taxon>
        <taxon>Alphaproteobacteria</taxon>
        <taxon>Hyphomicrobiales</taxon>
        <taxon>Chelatococcaceae</taxon>
        <taxon>Chelatococcus</taxon>
    </lineage>
</organism>
<dbReference type="Proteomes" id="UP000248021">
    <property type="component" value="Unassembled WGS sequence"/>
</dbReference>
<keyword evidence="1" id="KW-0479">Metal-binding</keyword>
<dbReference type="Pfam" id="PF01546">
    <property type="entry name" value="Peptidase_M20"/>
    <property type="match status" value="1"/>
</dbReference>
<evidence type="ECO:0000256" key="2">
    <source>
        <dbReference type="ARBA" id="ARBA00022801"/>
    </source>
</evidence>
<dbReference type="CDD" id="cd03885">
    <property type="entry name" value="M20_CPDG2"/>
    <property type="match status" value="1"/>
</dbReference>
<dbReference type="PIRSF" id="PIRSF037238">
    <property type="entry name" value="Carboxypeptidase_G2"/>
    <property type="match status" value="1"/>
</dbReference>
<sequence>MHSTDREAALSQWFAARREAMVGLLADLVNTDSNTGDKTGVDAVGARITAFLRDAGVSCEVIPHDALGDIIRATVPCGSAGFAPVMLLGHRDTVFPTGEASRRPFTIAGDRAYGPGVADMKGGLVINAFVLAAMAALGAASRPVVGLFTGDEEIASPWSRDVIAREVQGMRAVFNGEPGRPSGNVTVGRKGGLFMRIEVRGRAAHSGSHFTHGISAIEALARKTLRLHALTDLEAGITVNVGVVGGGMTLNTVAPDAFAELDLRYVDPADRDRMLAAVEAIVAAEDVAGSSATLTITGEFLPLVQSEPERALYATYDAAAASLGLHFGEEFSGGCSDAGIPCSQGIPTLCGVGPVGGGSHTPDEYIELDTLLTRAQTLALAIARL</sequence>
<proteinExistence type="predicted"/>
<dbReference type="InterPro" id="IPR017150">
    <property type="entry name" value="Pept_M20_glutamate_carboxypep"/>
</dbReference>
<dbReference type="InterPro" id="IPR036264">
    <property type="entry name" value="Bact_exopeptidase_dim_dom"/>
</dbReference>
<dbReference type="AlphaFoldDB" id="A0A2V3UDB4"/>
<dbReference type="InterPro" id="IPR002933">
    <property type="entry name" value="Peptidase_M20"/>
</dbReference>
<keyword evidence="5" id="KW-0645">Protease</keyword>
<comment type="caution">
    <text evidence="5">The sequence shown here is derived from an EMBL/GenBank/DDBJ whole genome shotgun (WGS) entry which is preliminary data.</text>
</comment>
<dbReference type="Gene3D" id="3.30.70.360">
    <property type="match status" value="1"/>
</dbReference>
<evidence type="ECO:0000313" key="6">
    <source>
        <dbReference type="Proteomes" id="UP000248021"/>
    </source>
</evidence>
<dbReference type="InterPro" id="IPR011650">
    <property type="entry name" value="Peptidase_M20_dimer"/>
</dbReference>
<dbReference type="Pfam" id="PF07687">
    <property type="entry name" value="M20_dimer"/>
    <property type="match status" value="1"/>
</dbReference>
<dbReference type="RefSeq" id="WP_110373409.1">
    <property type="nucleotide sequence ID" value="NZ_JAHBRY010000002.1"/>
</dbReference>
<keyword evidence="6" id="KW-1185">Reference proteome</keyword>
<dbReference type="EMBL" id="QJJK01000002">
    <property type="protein sequence ID" value="PXW63253.1"/>
    <property type="molecule type" value="Genomic_DNA"/>
</dbReference>
<reference evidence="5 6" key="1">
    <citation type="submission" date="2018-05" db="EMBL/GenBank/DDBJ databases">
        <title>Genomic Encyclopedia of Type Strains, Phase IV (KMG-IV): sequencing the most valuable type-strain genomes for metagenomic binning, comparative biology and taxonomic classification.</title>
        <authorList>
            <person name="Goeker M."/>
        </authorList>
    </citation>
    <scope>NUCLEOTIDE SEQUENCE [LARGE SCALE GENOMIC DNA]</scope>
    <source>
        <strain evidence="5 6">DSM 6462</strain>
    </source>
</reference>
<feature type="active site" description="Proton acceptor" evidence="3">
    <location>
        <position position="152"/>
    </location>
</feature>
<evidence type="ECO:0000256" key="1">
    <source>
        <dbReference type="ARBA" id="ARBA00022723"/>
    </source>
</evidence>
<evidence type="ECO:0000313" key="5">
    <source>
        <dbReference type="EMBL" id="PXW63253.1"/>
    </source>
</evidence>
<dbReference type="GO" id="GO:0046872">
    <property type="term" value="F:metal ion binding"/>
    <property type="evidence" value="ECO:0007669"/>
    <property type="project" value="UniProtKB-KW"/>
</dbReference>
<keyword evidence="2" id="KW-0378">Hydrolase</keyword>